<evidence type="ECO:0000313" key="3">
    <source>
        <dbReference type="Proteomes" id="UP000003494"/>
    </source>
</evidence>
<gene>
    <name evidence="2" type="ORF">GCWU000342_00829</name>
</gene>
<dbReference type="EMBL" id="ACIP02000001">
    <property type="protein sequence ID" value="EEP29471.1"/>
    <property type="molecule type" value="Genomic_DNA"/>
</dbReference>
<evidence type="ECO:0008006" key="4">
    <source>
        <dbReference type="Google" id="ProtNLM"/>
    </source>
</evidence>
<name>C4GA24_9FIRM</name>
<dbReference type="HOGENOM" id="CLU_1843759_0_0_9"/>
<sequence length="139" mass="15004">MKTSNRVYYLSALVLQGVALVLEILPVGAVMVFATSPTERSIKVYSYFNILHVGYANFSPLLTGILTILSILLGVGALFKFKKADELKKAIFICSIISLLFSIAPLFLFGTIGMTAASYAVFGAIFLSICLQAVANRQA</sequence>
<reference evidence="2" key="1">
    <citation type="submission" date="2009-04" db="EMBL/GenBank/DDBJ databases">
        <authorList>
            <person name="Weinstock G."/>
            <person name="Sodergren E."/>
            <person name="Clifton S."/>
            <person name="Fulton L."/>
            <person name="Fulton B."/>
            <person name="Courtney L."/>
            <person name="Fronick C."/>
            <person name="Harrison M."/>
            <person name="Strong C."/>
            <person name="Farmer C."/>
            <person name="Delahaunty K."/>
            <person name="Markovic C."/>
            <person name="Hall O."/>
            <person name="Minx P."/>
            <person name="Tomlinson C."/>
            <person name="Mitreva M."/>
            <person name="Nelson J."/>
            <person name="Hou S."/>
            <person name="Wollam A."/>
            <person name="Pepin K.H."/>
            <person name="Johnson M."/>
            <person name="Bhonagiri V."/>
            <person name="Nash W.E."/>
            <person name="Warren W."/>
            <person name="Chinwalla A."/>
            <person name="Mardis E.R."/>
            <person name="Wilson R.K."/>
        </authorList>
    </citation>
    <scope>NUCLEOTIDE SEQUENCE [LARGE SCALE GENOMIC DNA]</scope>
    <source>
        <strain evidence="2">DSM 14600</strain>
    </source>
</reference>
<feature type="transmembrane region" description="Helical" evidence="1">
    <location>
        <begin position="54"/>
        <end position="79"/>
    </location>
</feature>
<keyword evidence="3" id="KW-1185">Reference proteome</keyword>
<dbReference type="RefSeq" id="WP_006905859.1">
    <property type="nucleotide sequence ID" value="NZ_GG665866.1"/>
</dbReference>
<organism evidence="2 3">
    <name type="scientific">Shuttleworthella satelles DSM 14600</name>
    <dbReference type="NCBI Taxonomy" id="626523"/>
    <lineage>
        <taxon>Bacteria</taxon>
        <taxon>Bacillati</taxon>
        <taxon>Bacillota</taxon>
        <taxon>Clostridia</taxon>
        <taxon>Lachnospirales</taxon>
        <taxon>Lachnospiraceae</taxon>
        <taxon>Shuttleworthella</taxon>
    </lineage>
</organism>
<keyword evidence="1" id="KW-0812">Transmembrane</keyword>
<keyword evidence="1" id="KW-1133">Transmembrane helix</keyword>
<dbReference type="Proteomes" id="UP000003494">
    <property type="component" value="Unassembled WGS sequence"/>
</dbReference>
<keyword evidence="1" id="KW-0472">Membrane</keyword>
<feature type="transmembrane region" description="Helical" evidence="1">
    <location>
        <begin position="116"/>
        <end position="135"/>
    </location>
</feature>
<dbReference type="eggNOG" id="ENOG5033JY0">
    <property type="taxonomic scope" value="Bacteria"/>
</dbReference>
<feature type="transmembrane region" description="Helical" evidence="1">
    <location>
        <begin position="7"/>
        <end position="34"/>
    </location>
</feature>
<proteinExistence type="predicted"/>
<evidence type="ECO:0000256" key="1">
    <source>
        <dbReference type="SAM" id="Phobius"/>
    </source>
</evidence>
<protein>
    <recommendedName>
        <fullName evidence="4">DUF4064 domain-containing protein</fullName>
    </recommendedName>
</protein>
<accession>C4GA24</accession>
<evidence type="ECO:0000313" key="2">
    <source>
        <dbReference type="EMBL" id="EEP29471.1"/>
    </source>
</evidence>
<comment type="caution">
    <text evidence="2">The sequence shown here is derived from an EMBL/GenBank/DDBJ whole genome shotgun (WGS) entry which is preliminary data.</text>
</comment>
<dbReference type="AlphaFoldDB" id="C4GA24"/>
<dbReference type="STRING" id="626523.GCWU000342_00829"/>
<feature type="transmembrane region" description="Helical" evidence="1">
    <location>
        <begin position="91"/>
        <end position="110"/>
    </location>
</feature>